<keyword evidence="2" id="KW-1185">Reference proteome</keyword>
<dbReference type="RefSeq" id="WP_068119734.1">
    <property type="nucleotide sequence ID" value="NZ_CCXJ01000207.1"/>
</dbReference>
<proteinExistence type="predicted"/>
<evidence type="ECO:0000313" key="2">
    <source>
        <dbReference type="Proteomes" id="UP001240447"/>
    </source>
</evidence>
<dbReference type="EMBL" id="JAUSQM010000001">
    <property type="protein sequence ID" value="MDP9820497.1"/>
    <property type="molecule type" value="Genomic_DNA"/>
</dbReference>
<gene>
    <name evidence="1" type="ORF">J2S59_000306</name>
</gene>
<sequence length="97" mass="10830">MSTRISIDGYEPKHLSYSTVNGYRFCPKSFQLGKIKRVEQRPGWAAIGGNAVHRATELLDLAAFERSQVDTYQDEEPASGDAALRDGLRSWGLDIDQ</sequence>
<accession>A0ABT9NJB1</accession>
<name>A0ABT9NJB1_9ACTN</name>
<evidence type="ECO:0000313" key="1">
    <source>
        <dbReference type="EMBL" id="MDP9820497.1"/>
    </source>
</evidence>
<protein>
    <recommendedName>
        <fullName evidence="3">PD-(D/E)XK endonuclease-like domain-containing protein</fullName>
    </recommendedName>
</protein>
<dbReference type="Proteomes" id="UP001240447">
    <property type="component" value="Unassembled WGS sequence"/>
</dbReference>
<reference evidence="1 2" key="1">
    <citation type="submission" date="2023-07" db="EMBL/GenBank/DDBJ databases">
        <title>Sequencing the genomes of 1000 actinobacteria strains.</title>
        <authorList>
            <person name="Klenk H.-P."/>
        </authorList>
    </citation>
    <scope>NUCLEOTIDE SEQUENCE [LARGE SCALE GENOMIC DNA]</scope>
    <source>
        <strain evidence="1 2">GD13</strain>
    </source>
</reference>
<comment type="caution">
    <text evidence="1">The sequence shown here is derived from an EMBL/GenBank/DDBJ whole genome shotgun (WGS) entry which is preliminary data.</text>
</comment>
<organism evidence="1 2">
    <name type="scientific">Nocardioides massiliensis</name>
    <dbReference type="NCBI Taxonomy" id="1325935"/>
    <lineage>
        <taxon>Bacteria</taxon>
        <taxon>Bacillati</taxon>
        <taxon>Actinomycetota</taxon>
        <taxon>Actinomycetes</taxon>
        <taxon>Propionibacteriales</taxon>
        <taxon>Nocardioidaceae</taxon>
        <taxon>Nocardioides</taxon>
    </lineage>
</organism>
<evidence type="ECO:0008006" key="3">
    <source>
        <dbReference type="Google" id="ProtNLM"/>
    </source>
</evidence>